<dbReference type="InterPro" id="IPR050344">
    <property type="entry name" value="Peptidase_M1_aminopeptidases"/>
</dbReference>
<dbReference type="GO" id="GO:0005886">
    <property type="term" value="C:plasma membrane"/>
    <property type="evidence" value="ECO:0007669"/>
    <property type="project" value="UniProtKB-SubCell"/>
</dbReference>
<keyword evidence="13" id="KW-0812">Transmembrane</keyword>
<dbReference type="EMBL" id="CAJPVJ010016877">
    <property type="protein sequence ID" value="CAG2176392.1"/>
    <property type="molecule type" value="Genomic_DNA"/>
</dbReference>
<accession>A0A7R9MFE6</accession>
<evidence type="ECO:0000256" key="3">
    <source>
        <dbReference type="ARBA" id="ARBA00004609"/>
    </source>
</evidence>
<dbReference type="InterPro" id="IPR042097">
    <property type="entry name" value="Aminopeptidase_N-like_N_sf"/>
</dbReference>
<comment type="subcellular location">
    <subcellularLocation>
        <location evidence="3">Cell membrane</location>
        <topology evidence="3">Lipid-anchor</topology>
        <topology evidence="3">GPI-anchor</topology>
    </subcellularLocation>
    <subcellularLocation>
        <location evidence="2">Membrane</location>
        <topology evidence="2">Single-pass type II membrane protein</topology>
    </subcellularLocation>
</comment>
<evidence type="ECO:0000256" key="5">
    <source>
        <dbReference type="ARBA" id="ARBA00011748"/>
    </source>
</evidence>
<keyword evidence="14" id="KW-0482">Metalloprotease</keyword>
<feature type="binding site" evidence="16">
    <location>
        <position position="311"/>
    </location>
    <ligand>
        <name>Zn(2+)</name>
        <dbReference type="ChEBI" id="CHEBI:29105"/>
        <note>catalytic</note>
    </ligand>
</feature>
<organism evidence="19">
    <name type="scientific">Oppiella nova</name>
    <dbReference type="NCBI Taxonomy" id="334625"/>
    <lineage>
        <taxon>Eukaryota</taxon>
        <taxon>Metazoa</taxon>
        <taxon>Ecdysozoa</taxon>
        <taxon>Arthropoda</taxon>
        <taxon>Chelicerata</taxon>
        <taxon>Arachnida</taxon>
        <taxon>Acari</taxon>
        <taxon>Acariformes</taxon>
        <taxon>Sarcoptiformes</taxon>
        <taxon>Oribatida</taxon>
        <taxon>Brachypylina</taxon>
        <taxon>Oppioidea</taxon>
        <taxon>Oppiidae</taxon>
        <taxon>Oppiella</taxon>
    </lineage>
</organism>
<dbReference type="OrthoDB" id="6490266at2759"/>
<dbReference type="Pfam" id="PF01433">
    <property type="entry name" value="Peptidase_M1"/>
    <property type="match status" value="1"/>
</dbReference>
<dbReference type="Gene3D" id="1.10.390.10">
    <property type="entry name" value="Neutral Protease Domain 2"/>
    <property type="match status" value="1"/>
</dbReference>
<evidence type="ECO:0000256" key="11">
    <source>
        <dbReference type="ARBA" id="ARBA00022833"/>
    </source>
</evidence>
<evidence type="ECO:0000256" key="6">
    <source>
        <dbReference type="ARBA" id="ARBA00012567"/>
    </source>
</evidence>
<feature type="binding site" evidence="16">
    <location>
        <position position="315"/>
    </location>
    <ligand>
        <name>Zn(2+)</name>
        <dbReference type="ChEBI" id="CHEBI:29105"/>
        <note>catalytic</note>
    </ligand>
</feature>
<comment type="similarity">
    <text evidence="4">Belongs to the peptidase M1 family.</text>
</comment>
<gene>
    <name evidence="19" type="ORF">ONB1V03_LOCUS15826</name>
</gene>
<dbReference type="Pfam" id="PF17900">
    <property type="entry name" value="Peptidase_M1_N"/>
    <property type="match status" value="1"/>
</dbReference>
<dbReference type="EC" id="3.4.11.7" evidence="6"/>
<keyword evidence="12" id="KW-0106">Calcium</keyword>
<keyword evidence="13" id="KW-0735">Signal-anchor</keyword>
<evidence type="ECO:0000259" key="17">
    <source>
        <dbReference type="Pfam" id="PF01433"/>
    </source>
</evidence>
<evidence type="ECO:0000256" key="2">
    <source>
        <dbReference type="ARBA" id="ARBA00004606"/>
    </source>
</evidence>
<keyword evidence="9 16" id="KW-0479">Metal-binding</keyword>
<dbReference type="AlphaFoldDB" id="A0A7R9MFE6"/>
<dbReference type="GO" id="GO:0006508">
    <property type="term" value="P:proteolysis"/>
    <property type="evidence" value="ECO:0007669"/>
    <property type="project" value="UniProtKB-KW"/>
</dbReference>
<evidence type="ECO:0000256" key="15">
    <source>
        <dbReference type="PIRSR" id="PIRSR634016-1"/>
    </source>
</evidence>
<keyword evidence="20" id="KW-1185">Reference proteome</keyword>
<proteinExistence type="inferred from homology"/>
<dbReference type="GO" id="GO:0008270">
    <property type="term" value="F:zinc ion binding"/>
    <property type="evidence" value="ECO:0007669"/>
    <property type="project" value="InterPro"/>
</dbReference>
<feature type="domain" description="Aminopeptidase N-like N-terminal" evidence="18">
    <location>
        <begin position="16"/>
        <end position="204"/>
    </location>
</feature>
<dbReference type="InterPro" id="IPR045357">
    <property type="entry name" value="Aminopeptidase_N-like_N"/>
</dbReference>
<evidence type="ECO:0000259" key="18">
    <source>
        <dbReference type="Pfam" id="PF17900"/>
    </source>
</evidence>
<dbReference type="SUPFAM" id="SSF55486">
    <property type="entry name" value="Metalloproteases ('zincins'), catalytic domain"/>
    <property type="match status" value="1"/>
</dbReference>
<dbReference type="GO" id="GO:0005615">
    <property type="term" value="C:extracellular space"/>
    <property type="evidence" value="ECO:0007669"/>
    <property type="project" value="TreeGrafter"/>
</dbReference>
<dbReference type="GO" id="GO:0004230">
    <property type="term" value="F:glutamyl aminopeptidase activity"/>
    <property type="evidence" value="ECO:0007669"/>
    <property type="project" value="UniProtKB-EC"/>
</dbReference>
<feature type="active site" description="Proton acceptor" evidence="15">
    <location>
        <position position="312"/>
    </location>
</feature>
<dbReference type="PRINTS" id="PR00756">
    <property type="entry name" value="ALADIPTASE"/>
</dbReference>
<evidence type="ECO:0000256" key="9">
    <source>
        <dbReference type="ARBA" id="ARBA00022723"/>
    </source>
</evidence>
<keyword evidence="10" id="KW-0378">Hydrolase</keyword>
<dbReference type="CDD" id="cd09601">
    <property type="entry name" value="M1_APN-Q_like"/>
    <property type="match status" value="1"/>
</dbReference>
<dbReference type="GO" id="GO:0042277">
    <property type="term" value="F:peptide binding"/>
    <property type="evidence" value="ECO:0007669"/>
    <property type="project" value="TreeGrafter"/>
</dbReference>
<dbReference type="InterPro" id="IPR034016">
    <property type="entry name" value="M1_APN-typ"/>
</dbReference>
<dbReference type="Gene3D" id="2.60.40.1730">
    <property type="entry name" value="tricorn interacting facor f3 domain"/>
    <property type="match status" value="1"/>
</dbReference>
<evidence type="ECO:0000256" key="16">
    <source>
        <dbReference type="PIRSR" id="PIRSR634016-3"/>
    </source>
</evidence>
<evidence type="ECO:0000256" key="7">
    <source>
        <dbReference type="ARBA" id="ARBA00022438"/>
    </source>
</evidence>
<evidence type="ECO:0000256" key="13">
    <source>
        <dbReference type="ARBA" id="ARBA00022968"/>
    </source>
</evidence>
<keyword evidence="7" id="KW-0031">Aminopeptidase</keyword>
<comment type="subunit">
    <text evidence="5">Homodimer; disulfide-linked.</text>
</comment>
<dbReference type="InterPro" id="IPR027268">
    <property type="entry name" value="Peptidase_M4/M1_CTD_sf"/>
</dbReference>
<evidence type="ECO:0000256" key="4">
    <source>
        <dbReference type="ARBA" id="ARBA00010136"/>
    </source>
</evidence>
<dbReference type="EMBL" id="OC931702">
    <property type="protein sequence ID" value="CAD7659230.1"/>
    <property type="molecule type" value="Genomic_DNA"/>
</dbReference>
<comment type="cofactor">
    <cofactor evidence="16">
        <name>Zn(2+)</name>
        <dbReference type="ChEBI" id="CHEBI:29105"/>
    </cofactor>
    <text evidence="16">Binds 1 zinc ion per subunit.</text>
</comment>
<dbReference type="GO" id="GO:0043171">
    <property type="term" value="P:peptide catabolic process"/>
    <property type="evidence" value="ECO:0007669"/>
    <property type="project" value="TreeGrafter"/>
</dbReference>
<reference evidence="19" key="1">
    <citation type="submission" date="2020-11" db="EMBL/GenBank/DDBJ databases">
        <authorList>
            <person name="Tran Van P."/>
        </authorList>
    </citation>
    <scope>NUCLEOTIDE SEQUENCE</scope>
</reference>
<dbReference type="GO" id="GO:0005737">
    <property type="term" value="C:cytoplasm"/>
    <property type="evidence" value="ECO:0007669"/>
    <property type="project" value="TreeGrafter"/>
</dbReference>
<keyword evidence="8" id="KW-0645">Protease</keyword>
<sequence length="354" mass="40703">MSDPWHDFRLNPQIRPLQYSLTLRIDTKNNVFNGSVEMEVIAHKEVDYFVIHCGDNLTITDTRVYMNGTGDQLSIKQFLHYKPFEYFVIQLAKKSASNAYRLSFDFTSKIEINTNIGLYKASQSIGNTTTGVITTQFEPTRARNVFPCFDEPVFKSQFDLTLIHESIMNTTLTNMPTIDIHPDTPAPGWTTTTYKRTDPMPTYLLAIIVSDYVCHNASAQGHDYDIKVCSNHEVVSKLGYATQIAAKPLTMYEEYLGVKYSLPKLDLVTIPNFAGGMENWGLVITNEKSLLWTPDEYTSANKMFIAREVAHEFAHMWFGDLITCHFWDHLWLNEGFAEFMSYYGIDYIEPSWNY</sequence>
<feature type="domain" description="Peptidase M1 membrane alanine aminopeptidase" evidence="17">
    <location>
        <begin position="240"/>
        <end position="353"/>
    </location>
</feature>
<evidence type="ECO:0000256" key="14">
    <source>
        <dbReference type="ARBA" id="ARBA00023049"/>
    </source>
</evidence>
<evidence type="ECO:0000313" key="20">
    <source>
        <dbReference type="Proteomes" id="UP000728032"/>
    </source>
</evidence>
<name>A0A7R9MFE6_9ACAR</name>
<keyword evidence="11 16" id="KW-0862">Zinc</keyword>
<evidence type="ECO:0000256" key="10">
    <source>
        <dbReference type="ARBA" id="ARBA00022801"/>
    </source>
</evidence>
<feature type="non-terminal residue" evidence="19">
    <location>
        <position position="1"/>
    </location>
</feature>
<dbReference type="InterPro" id="IPR001930">
    <property type="entry name" value="Peptidase_M1"/>
</dbReference>
<evidence type="ECO:0000256" key="12">
    <source>
        <dbReference type="ARBA" id="ARBA00022837"/>
    </source>
</evidence>
<evidence type="ECO:0000256" key="1">
    <source>
        <dbReference type="ARBA" id="ARBA00001703"/>
    </source>
</evidence>
<dbReference type="GO" id="GO:0070006">
    <property type="term" value="F:metalloaminopeptidase activity"/>
    <property type="evidence" value="ECO:0007669"/>
    <property type="project" value="TreeGrafter"/>
</dbReference>
<dbReference type="Proteomes" id="UP000728032">
    <property type="component" value="Unassembled WGS sequence"/>
</dbReference>
<dbReference type="SUPFAM" id="SSF63737">
    <property type="entry name" value="Leukotriene A4 hydrolase N-terminal domain"/>
    <property type="match status" value="1"/>
</dbReference>
<evidence type="ECO:0000256" key="8">
    <source>
        <dbReference type="ARBA" id="ARBA00022670"/>
    </source>
</evidence>
<protein>
    <recommendedName>
        <fullName evidence="6">glutamyl aminopeptidase</fullName>
        <ecNumber evidence="6">3.4.11.7</ecNumber>
    </recommendedName>
</protein>
<dbReference type="InterPro" id="IPR014782">
    <property type="entry name" value="Peptidase_M1_dom"/>
</dbReference>
<evidence type="ECO:0000313" key="19">
    <source>
        <dbReference type="EMBL" id="CAD7659230.1"/>
    </source>
</evidence>
<feature type="binding site" evidence="16">
    <location>
        <position position="334"/>
    </location>
    <ligand>
        <name>Zn(2+)</name>
        <dbReference type="ChEBI" id="CHEBI:29105"/>
        <note>catalytic</note>
    </ligand>
</feature>
<dbReference type="PANTHER" id="PTHR11533:SF276">
    <property type="entry name" value="GLUTAMYL AMINOPEPTIDASE"/>
    <property type="match status" value="1"/>
</dbReference>
<comment type="catalytic activity">
    <reaction evidence="1">
        <text>Release of N-terminal glutamate (and to a lesser extent aspartate) from a peptide.</text>
        <dbReference type="EC" id="3.4.11.7"/>
    </reaction>
</comment>
<dbReference type="PANTHER" id="PTHR11533">
    <property type="entry name" value="PROTEASE M1 ZINC METALLOPROTEASE"/>
    <property type="match status" value="1"/>
</dbReference>